<evidence type="ECO:0000256" key="1">
    <source>
        <dbReference type="ARBA" id="ARBA00004117"/>
    </source>
</evidence>
<sequence length="131" mass="14206">MLDGMSFFALASKRLDWLAARQKVISENIANANTPQYRAREVAGFETVMAGARSGGVATTDPRHITSTGGSQGGPRVMDDPAAWERSFDGNTVVLEQQTVKAAEVSESYRLATQLYRKGHELLTMSATGLR</sequence>
<keyword evidence="10" id="KW-0282">Flagellum</keyword>
<protein>
    <recommendedName>
        <fullName evidence="3 7">Flagellar basal body rod protein FlgB</fullName>
    </recommendedName>
</protein>
<gene>
    <name evidence="10" type="ORF">FHS00_003100</name>
</gene>
<evidence type="ECO:0000256" key="3">
    <source>
        <dbReference type="ARBA" id="ARBA00014376"/>
    </source>
</evidence>
<keyword evidence="10" id="KW-0966">Cell projection</keyword>
<reference evidence="10 11" key="1">
    <citation type="submission" date="2020-08" db="EMBL/GenBank/DDBJ databases">
        <title>Genomic Encyclopedia of Type Strains, Phase III (KMG-III): the genomes of soil and plant-associated and newly described type strains.</title>
        <authorList>
            <person name="Whitman W."/>
        </authorList>
    </citation>
    <scope>NUCLEOTIDE SEQUENCE [LARGE SCALE GENOMIC DNA]</scope>
    <source>
        <strain evidence="10 11">CECT 8572</strain>
    </source>
</reference>
<dbReference type="PIRSF" id="PIRSF002889">
    <property type="entry name" value="Rod_FlgB"/>
    <property type="match status" value="1"/>
</dbReference>
<comment type="similarity">
    <text evidence="2 7">Belongs to the flagella basal body rod proteins family.</text>
</comment>
<dbReference type="InterPro" id="IPR001444">
    <property type="entry name" value="Flag_bb_rod_N"/>
</dbReference>
<evidence type="ECO:0000256" key="4">
    <source>
        <dbReference type="ARBA" id="ARBA00023143"/>
    </source>
</evidence>
<feature type="region of interest" description="Disordered" evidence="8">
    <location>
        <begin position="54"/>
        <end position="76"/>
    </location>
</feature>
<evidence type="ECO:0000256" key="5">
    <source>
        <dbReference type="ARBA" id="ARBA00024934"/>
    </source>
</evidence>
<evidence type="ECO:0000259" key="9">
    <source>
        <dbReference type="Pfam" id="PF00460"/>
    </source>
</evidence>
<dbReference type="EMBL" id="JACIBX010000015">
    <property type="protein sequence ID" value="MBB3713496.1"/>
    <property type="molecule type" value="Genomic_DNA"/>
</dbReference>
<dbReference type="InterPro" id="IPR019776">
    <property type="entry name" value="Flagellar_basal_body_rod_CS"/>
</dbReference>
<dbReference type="InterPro" id="IPR006300">
    <property type="entry name" value="FlgB"/>
</dbReference>
<dbReference type="NCBIfam" id="TIGR01396">
    <property type="entry name" value="FlgB"/>
    <property type="match status" value="1"/>
</dbReference>
<feature type="domain" description="Flagellar basal body rod protein N-terminal" evidence="9">
    <location>
        <begin position="18"/>
        <end position="37"/>
    </location>
</feature>
<evidence type="ECO:0000313" key="11">
    <source>
        <dbReference type="Proteomes" id="UP000576152"/>
    </source>
</evidence>
<comment type="subunit">
    <text evidence="6">The basal body constitutes a major portion of the flagellar organelle and consists of a number of rings mounted on a central rod. In Gram-negative bacteria, at least four rings, L, P, S and M are present, whereas Gram-positive bacteria lack the L and P rings. The rod consists of about 26 subunits of FlgG in the distal portion, and FlgB, FlgC and FlgF build up the proximal portion of the rod with about 6 subunits each. Rod assembly occurs by export via the flagellum-specific pathway of its constituent proteins and by their incorporation into the rod structure in the probable order of FlgB, FlgC, FlgF and FlgG. Another protein, FliE, also assembles onto the stable rod structure.</text>
</comment>
<dbReference type="PROSITE" id="PS00588">
    <property type="entry name" value="FLAGELLA_BB_ROD"/>
    <property type="match status" value="1"/>
</dbReference>
<organism evidence="10 11">
    <name type="scientific">Limimaricola variabilis</name>
    <dbReference type="NCBI Taxonomy" id="1492771"/>
    <lineage>
        <taxon>Bacteria</taxon>
        <taxon>Pseudomonadati</taxon>
        <taxon>Pseudomonadota</taxon>
        <taxon>Alphaproteobacteria</taxon>
        <taxon>Rhodobacterales</taxon>
        <taxon>Paracoccaceae</taxon>
        <taxon>Limimaricola</taxon>
    </lineage>
</organism>
<accession>A0ABR6HSG2</accession>
<dbReference type="Proteomes" id="UP000576152">
    <property type="component" value="Unassembled WGS sequence"/>
</dbReference>
<dbReference type="Pfam" id="PF00460">
    <property type="entry name" value="Flg_bb_rod"/>
    <property type="match status" value="1"/>
</dbReference>
<proteinExistence type="inferred from homology"/>
<evidence type="ECO:0000256" key="6">
    <source>
        <dbReference type="ARBA" id="ARBA00026072"/>
    </source>
</evidence>
<comment type="subcellular location">
    <subcellularLocation>
        <location evidence="1 7">Bacterial flagellum basal body</location>
    </subcellularLocation>
</comment>
<evidence type="ECO:0000256" key="2">
    <source>
        <dbReference type="ARBA" id="ARBA00009677"/>
    </source>
</evidence>
<evidence type="ECO:0000256" key="7">
    <source>
        <dbReference type="PIRNR" id="PIRNR002889"/>
    </source>
</evidence>
<evidence type="ECO:0000256" key="8">
    <source>
        <dbReference type="SAM" id="MobiDB-lite"/>
    </source>
</evidence>
<comment type="function">
    <text evidence="5 7">Structural component of flagellum, the bacterial motility apparatus. Part of the rod structure of flagellar basal body.</text>
</comment>
<comment type="caution">
    <text evidence="10">The sequence shown here is derived from an EMBL/GenBank/DDBJ whole genome shotgun (WGS) entry which is preliminary data.</text>
</comment>
<keyword evidence="4 7" id="KW-0975">Bacterial flagellum</keyword>
<keyword evidence="11" id="KW-1185">Reference proteome</keyword>
<evidence type="ECO:0000313" key="10">
    <source>
        <dbReference type="EMBL" id="MBB3713496.1"/>
    </source>
</evidence>
<keyword evidence="10" id="KW-0969">Cilium</keyword>
<name>A0ABR6HSG2_9RHOB</name>
<dbReference type="RefSeq" id="WP_183474974.1">
    <property type="nucleotide sequence ID" value="NZ_JACIBX010000015.1"/>
</dbReference>